<feature type="compositionally biased region" description="Low complexity" evidence="4">
    <location>
        <begin position="1298"/>
        <end position="1307"/>
    </location>
</feature>
<evidence type="ECO:0000256" key="1">
    <source>
        <dbReference type="ARBA" id="ARBA00022553"/>
    </source>
</evidence>
<protein>
    <submittedName>
        <fullName evidence="6">Uncharacterized protein</fullName>
    </submittedName>
</protein>
<feature type="region of interest" description="Disordered" evidence="4">
    <location>
        <begin position="710"/>
        <end position="801"/>
    </location>
</feature>
<feature type="transmembrane region" description="Helical" evidence="5">
    <location>
        <begin position="294"/>
        <end position="315"/>
    </location>
</feature>
<dbReference type="PANTHER" id="PTHR22988:SF71">
    <property type="entry name" value="CITRON RHO-INTERACTING KINASE"/>
    <property type="match status" value="1"/>
</dbReference>
<keyword evidence="1" id="KW-0597">Phosphoprotein</keyword>
<dbReference type="PANTHER" id="PTHR22988">
    <property type="entry name" value="MYOTONIC DYSTROPHY S/T KINASE-RELATED"/>
    <property type="match status" value="1"/>
</dbReference>
<feature type="region of interest" description="Disordered" evidence="4">
    <location>
        <begin position="419"/>
        <end position="442"/>
    </location>
</feature>
<feature type="compositionally biased region" description="Low complexity" evidence="4">
    <location>
        <begin position="1264"/>
        <end position="1282"/>
    </location>
</feature>
<feature type="compositionally biased region" description="Low complexity" evidence="4">
    <location>
        <begin position="1610"/>
        <end position="1622"/>
    </location>
</feature>
<accession>A0ABN9UJD9</accession>
<feature type="region of interest" description="Disordered" evidence="4">
    <location>
        <begin position="1154"/>
        <end position="1178"/>
    </location>
</feature>
<feature type="compositionally biased region" description="Low complexity" evidence="4">
    <location>
        <begin position="419"/>
        <end position="432"/>
    </location>
</feature>
<feature type="transmembrane region" description="Helical" evidence="5">
    <location>
        <begin position="142"/>
        <end position="161"/>
    </location>
</feature>
<dbReference type="Proteomes" id="UP001189429">
    <property type="component" value="Unassembled WGS sequence"/>
</dbReference>
<feature type="compositionally biased region" description="Basic and acidic residues" evidence="4">
    <location>
        <begin position="710"/>
        <end position="762"/>
    </location>
</feature>
<evidence type="ECO:0000313" key="7">
    <source>
        <dbReference type="Proteomes" id="UP001189429"/>
    </source>
</evidence>
<feature type="region of interest" description="Disordered" evidence="4">
    <location>
        <begin position="663"/>
        <end position="693"/>
    </location>
</feature>
<evidence type="ECO:0000256" key="4">
    <source>
        <dbReference type="SAM" id="MobiDB-lite"/>
    </source>
</evidence>
<comment type="caution">
    <text evidence="6">The sequence shown here is derived from an EMBL/GenBank/DDBJ whole genome shotgun (WGS) entry which is preliminary data.</text>
</comment>
<feature type="compositionally biased region" description="Basic and acidic residues" evidence="4">
    <location>
        <begin position="683"/>
        <end position="693"/>
    </location>
</feature>
<keyword evidence="5" id="KW-1133">Transmembrane helix</keyword>
<organism evidence="6 7">
    <name type="scientific">Prorocentrum cordatum</name>
    <dbReference type="NCBI Taxonomy" id="2364126"/>
    <lineage>
        <taxon>Eukaryota</taxon>
        <taxon>Sar</taxon>
        <taxon>Alveolata</taxon>
        <taxon>Dinophyceae</taxon>
        <taxon>Prorocentrales</taxon>
        <taxon>Prorocentraceae</taxon>
        <taxon>Prorocentrum</taxon>
    </lineage>
</organism>
<feature type="transmembrane region" description="Helical" evidence="5">
    <location>
        <begin position="173"/>
        <end position="196"/>
    </location>
</feature>
<evidence type="ECO:0000256" key="5">
    <source>
        <dbReference type="SAM" id="Phobius"/>
    </source>
</evidence>
<feature type="region of interest" description="Disordered" evidence="4">
    <location>
        <begin position="627"/>
        <end position="647"/>
    </location>
</feature>
<feature type="transmembrane region" description="Helical" evidence="5">
    <location>
        <begin position="216"/>
        <end position="239"/>
    </location>
</feature>
<sequence>MADASIFSSLFFFATNDGHCQDMELVRSHISPVLLPLPTPVRMSLSSEWLVTSCRLEWPALPRMELVPFLRQFVKLHVKLTIQLNSMPMVSPTIFCMTHAPFLEPPLAVFHATELLMRPLATELDRFHTTFCNLDICSPLPTVAPVFVGMPFLLFVSLFVNGGERLAALSPPLPPTVASIFTTNLCLNMLLMRLVLRLPPTAANTSMKNYCLNPFMMRPTVAIICKMCLCLSPLVVCIVLPLTLTVAIICFKNSCVSSFVMSFLLPLPPPVATNFFKNVCLNPFVMSFVPTPPLLVATICVKSFSLNLIVMTTVLPPSPTGLRMNLIVLTIALPLPPTVATICMKNVDLNPFVWSRWQPPPPTVATTAGLPLVPRVCVEPIFSASAAAARPLLGWQSPWWIPTPPFMMLHVLRPAEPPAAAAGERAGRPQGPQAGEAAARRAEEAARRVRLAEARELRLAEERRAAARRRAEAAEQRRRLEEEKRRRQSRRREEAERRERQKLRERAASLRDRQEWKAAKRRARGARRDAKDARRLKALSREVQRADQRAADLRQSEEEAMQRVKQEEQRLAASGAAAAAPAAQRQRAEVVERRAAERHARLEAVARDRQKLMDKCAKIRERSRYKKEKAKYKDQKLSAKTSRRLSAVERAQRRLEEKCAAAREWEEEARQRRQTSEEQLAARTREHEQAQEERLLIASAKRLEKLRRREEEVERKKQEADEKAAARQRQKEETEQRRRELAESARAEKQRRREEADAEKRELARRKRAEKKRRQQAAADVGREESAPARPDGGAPGTPAPLLSETAVAALLGAAGTAGWASLLALALRHCQRRRQRSGDTPGNVAGAHRRVLALAQRARPTQRCGWPQSTGPPLRRALGVGELPASGLGAAPGRLAGASLGAPRPSTPPERLHAPSHEGAPSGGCSGGTLPRLGGPAAGPLASAVLAEAASGTPLRSSPRWHSRQARLSAPPRGLTIDGWDAFFDEARPPHVTNGCEAVVRRTSSGVLPSERSCFFIGDDDSAESAGLGSPTADPPCPSSCSARCAPETPRDSSSEEVTVGRLLSSPPSSRQRDLATSSLRAPPQEAPDAAGFASRTPTPTGTITAHGRRRWRSHRTGVAAGIEPNAHSVNRPEAASWRAMVVVSSAVAPARRRRPRAPEVLASPPASPPALVVQHGPGIPRTPLGLPALAAAPLALPAESPPGPPELAAVQLAPLAPPVKACPGRSSASVLPGIALRSPRSPPLRPSSPRLDASRQWPPGSPERAASPPRGAPAGPSEPSTSHLRQPRLPSPALLAASPGRAGPSAPGPEERADALPEPGPEPGPGLAFERGRRPSPGHALERGRRPSPRRPSPAQEPCHASFYIGGASTDEEPPSAEAQGPASEEAATLPGHAGPSELVLPACPAALPSAMQSEVERAKAALCIVRLACVELHASTRFRAATAMLQGAASAALGSPAAPSFALEGLLQLADARGASGFSVVHYVCLECRMADPGFLRGLLAELRHVPLVAKAAGTLAGIPEQASELEGVARAALSELAVGCEESTGPAAPPRPRASGSWRWPRAPARPPGRCGGRRSARGRPLPPAGTSWGRRAPRQPRGGGSTWAPSSSPGLSSSGSSRRGAKPCRSPRASGPSRREVIEQFERHLRSRIRQHLRPQARSAA</sequence>
<name>A0ABN9UJD9_9DINO</name>
<feature type="region of interest" description="Disordered" evidence="4">
    <location>
        <begin position="890"/>
        <end position="937"/>
    </location>
</feature>
<feature type="compositionally biased region" description="Basic and acidic residues" evidence="4">
    <location>
        <begin position="526"/>
        <end position="567"/>
    </location>
</feature>
<evidence type="ECO:0000256" key="2">
    <source>
        <dbReference type="ARBA" id="ARBA00047899"/>
    </source>
</evidence>
<dbReference type="InterPro" id="IPR050839">
    <property type="entry name" value="Rho-assoc_Ser/Thr_Kinase"/>
</dbReference>
<keyword evidence="5" id="KW-0812">Transmembrane</keyword>
<reference evidence="6" key="1">
    <citation type="submission" date="2023-10" db="EMBL/GenBank/DDBJ databases">
        <authorList>
            <person name="Chen Y."/>
            <person name="Shah S."/>
            <person name="Dougan E. K."/>
            <person name="Thang M."/>
            <person name="Chan C."/>
        </authorList>
    </citation>
    <scope>NUCLEOTIDE SEQUENCE [LARGE SCALE GENOMIC DNA]</scope>
</reference>
<proteinExistence type="predicted"/>
<feature type="region of interest" description="Disordered" evidence="4">
    <location>
        <begin position="1024"/>
        <end position="1109"/>
    </location>
</feature>
<feature type="region of interest" description="Disordered" evidence="4">
    <location>
        <begin position="475"/>
        <end position="567"/>
    </location>
</feature>
<feature type="region of interest" description="Disordered" evidence="4">
    <location>
        <begin position="1235"/>
        <end position="1397"/>
    </location>
</feature>
<feature type="compositionally biased region" description="Basic and acidic residues" evidence="4">
    <location>
        <begin position="663"/>
        <end position="676"/>
    </location>
</feature>
<feature type="region of interest" description="Disordered" evidence="4">
    <location>
        <begin position="953"/>
        <end position="973"/>
    </location>
</feature>
<feature type="compositionally biased region" description="Basic and acidic residues" evidence="4">
    <location>
        <begin position="475"/>
        <end position="518"/>
    </location>
</feature>
<feature type="compositionally biased region" description="Low complexity" evidence="4">
    <location>
        <begin position="890"/>
        <end position="905"/>
    </location>
</feature>
<keyword evidence="5" id="KW-0472">Membrane</keyword>
<feature type="region of interest" description="Disordered" evidence="4">
    <location>
        <begin position="1545"/>
        <end position="1645"/>
    </location>
</feature>
<comment type="catalytic activity">
    <reaction evidence="2">
        <text>L-threonyl-[protein] + ATP = O-phospho-L-threonyl-[protein] + ADP + H(+)</text>
        <dbReference type="Rhea" id="RHEA:46608"/>
        <dbReference type="Rhea" id="RHEA-COMP:11060"/>
        <dbReference type="Rhea" id="RHEA-COMP:11605"/>
        <dbReference type="ChEBI" id="CHEBI:15378"/>
        <dbReference type="ChEBI" id="CHEBI:30013"/>
        <dbReference type="ChEBI" id="CHEBI:30616"/>
        <dbReference type="ChEBI" id="CHEBI:61977"/>
        <dbReference type="ChEBI" id="CHEBI:456216"/>
        <dbReference type="EC" id="2.7.11.1"/>
    </reaction>
</comment>
<evidence type="ECO:0000313" key="6">
    <source>
        <dbReference type="EMBL" id="CAK0859655.1"/>
    </source>
</evidence>
<feature type="compositionally biased region" description="Low complexity" evidence="4">
    <location>
        <begin position="1557"/>
        <end position="1567"/>
    </location>
</feature>
<feature type="compositionally biased region" description="Low complexity" evidence="4">
    <location>
        <begin position="1160"/>
        <end position="1175"/>
    </location>
</feature>
<gene>
    <name evidence="6" type="ORF">PCOR1329_LOCUS48959</name>
</gene>
<comment type="catalytic activity">
    <reaction evidence="3">
        <text>L-seryl-[protein] + ATP = O-phospho-L-seryl-[protein] + ADP + H(+)</text>
        <dbReference type="Rhea" id="RHEA:17989"/>
        <dbReference type="Rhea" id="RHEA-COMP:9863"/>
        <dbReference type="Rhea" id="RHEA-COMP:11604"/>
        <dbReference type="ChEBI" id="CHEBI:15378"/>
        <dbReference type="ChEBI" id="CHEBI:29999"/>
        <dbReference type="ChEBI" id="CHEBI:30616"/>
        <dbReference type="ChEBI" id="CHEBI:83421"/>
        <dbReference type="ChEBI" id="CHEBI:456216"/>
        <dbReference type="EC" id="2.7.11.1"/>
    </reaction>
</comment>
<evidence type="ECO:0000256" key="3">
    <source>
        <dbReference type="ARBA" id="ARBA00048679"/>
    </source>
</evidence>
<feature type="compositionally biased region" description="Basic residues" evidence="4">
    <location>
        <begin position="763"/>
        <end position="775"/>
    </location>
</feature>
<keyword evidence="7" id="KW-1185">Reference proteome</keyword>
<dbReference type="EMBL" id="CAUYUJ010015923">
    <property type="protein sequence ID" value="CAK0859655.1"/>
    <property type="molecule type" value="Genomic_DNA"/>
</dbReference>